<dbReference type="SUPFAM" id="SSF53955">
    <property type="entry name" value="Lysozyme-like"/>
    <property type="match status" value="1"/>
</dbReference>
<dbReference type="AlphaFoldDB" id="A0A0F9IBA6"/>
<comment type="caution">
    <text evidence="1">The sequence shown here is derived from an EMBL/GenBank/DDBJ whole genome shotgun (WGS) entry which is preliminary data.</text>
</comment>
<evidence type="ECO:0008006" key="2">
    <source>
        <dbReference type="Google" id="ProtNLM"/>
    </source>
</evidence>
<accession>A0A0F9IBA6</accession>
<evidence type="ECO:0000313" key="1">
    <source>
        <dbReference type="EMBL" id="KKM24901.1"/>
    </source>
</evidence>
<sequence length="173" mass="18423">ENLPVVRAASNDVAPVLDLWERGLDARLVPAPVLPDVPLAAVEAAEDANGAARTPPTLSAKEGGVAGALPYVTAPSDTYTRFFEGYREAGGLDDKRVAAMIRCESSWRVDPGGRHLGLAQFDPGTWATVSAITGYTDWRDAYSQGFNVAVWASMISPGTTAGWPVCFSAIDWR</sequence>
<proteinExistence type="predicted"/>
<reference evidence="1" key="1">
    <citation type="journal article" date="2015" name="Nature">
        <title>Complex archaea that bridge the gap between prokaryotes and eukaryotes.</title>
        <authorList>
            <person name="Spang A."/>
            <person name="Saw J.H."/>
            <person name="Jorgensen S.L."/>
            <person name="Zaremba-Niedzwiedzka K."/>
            <person name="Martijn J."/>
            <person name="Lind A.E."/>
            <person name="van Eijk R."/>
            <person name="Schleper C."/>
            <person name="Guy L."/>
            <person name="Ettema T.J."/>
        </authorList>
    </citation>
    <scope>NUCLEOTIDE SEQUENCE</scope>
</reference>
<gene>
    <name evidence="1" type="ORF">LCGC14_1600330</name>
</gene>
<protein>
    <recommendedName>
        <fullName evidence="2">Transglycosylase SLT domain-containing protein</fullName>
    </recommendedName>
</protein>
<name>A0A0F9IBA6_9ZZZZ</name>
<dbReference type="Gene3D" id="1.10.530.10">
    <property type="match status" value="1"/>
</dbReference>
<feature type="non-terminal residue" evidence="1">
    <location>
        <position position="1"/>
    </location>
</feature>
<organism evidence="1">
    <name type="scientific">marine sediment metagenome</name>
    <dbReference type="NCBI Taxonomy" id="412755"/>
    <lineage>
        <taxon>unclassified sequences</taxon>
        <taxon>metagenomes</taxon>
        <taxon>ecological metagenomes</taxon>
    </lineage>
</organism>
<dbReference type="EMBL" id="LAZR01012827">
    <property type="protein sequence ID" value="KKM24901.1"/>
    <property type="molecule type" value="Genomic_DNA"/>
</dbReference>
<dbReference type="InterPro" id="IPR023346">
    <property type="entry name" value="Lysozyme-like_dom_sf"/>
</dbReference>